<gene>
    <name evidence="1" type="ORF">GOP47_0015716</name>
    <name evidence="2" type="ORF">GOP47_0016065</name>
    <name evidence="3" type="ORF">GOP47_0016109</name>
</gene>
<evidence type="ECO:0000313" key="3">
    <source>
        <dbReference type="EMBL" id="KAI5069808.1"/>
    </source>
</evidence>
<dbReference type="PANTHER" id="PTHR35286">
    <property type="entry name" value="EXPRESSED PROTEIN"/>
    <property type="match status" value="1"/>
</dbReference>
<dbReference type="EMBL" id="JABFUD020000015">
    <property type="protein sequence ID" value="KAI5069764.1"/>
    <property type="molecule type" value="Genomic_DNA"/>
</dbReference>
<proteinExistence type="predicted"/>
<organism evidence="3 4">
    <name type="scientific">Adiantum capillus-veneris</name>
    <name type="common">Maidenhair fern</name>
    <dbReference type="NCBI Taxonomy" id="13818"/>
    <lineage>
        <taxon>Eukaryota</taxon>
        <taxon>Viridiplantae</taxon>
        <taxon>Streptophyta</taxon>
        <taxon>Embryophyta</taxon>
        <taxon>Tracheophyta</taxon>
        <taxon>Polypodiopsida</taxon>
        <taxon>Polypodiidae</taxon>
        <taxon>Polypodiales</taxon>
        <taxon>Pteridineae</taxon>
        <taxon>Pteridaceae</taxon>
        <taxon>Vittarioideae</taxon>
        <taxon>Adiantum</taxon>
    </lineage>
</organism>
<dbReference type="AlphaFoldDB" id="A0A9D4UKW8"/>
<dbReference type="PANTHER" id="PTHR35286:SF1">
    <property type="entry name" value="EXPRESSED PROTEIN"/>
    <property type="match status" value="1"/>
</dbReference>
<dbReference type="EMBL" id="JABFUD020000015">
    <property type="protein sequence ID" value="KAI5069415.1"/>
    <property type="molecule type" value="Genomic_DNA"/>
</dbReference>
<name>A0A9D4UKW8_ADICA</name>
<comment type="caution">
    <text evidence="3">The sequence shown here is derived from an EMBL/GenBank/DDBJ whole genome shotgun (WGS) entry which is preliminary data.</text>
</comment>
<dbReference type="Proteomes" id="UP000886520">
    <property type="component" value="Chromosome 15"/>
</dbReference>
<evidence type="ECO:0000313" key="1">
    <source>
        <dbReference type="EMBL" id="KAI5069415.1"/>
    </source>
</evidence>
<evidence type="ECO:0000313" key="2">
    <source>
        <dbReference type="EMBL" id="KAI5069764.1"/>
    </source>
</evidence>
<keyword evidence="4" id="KW-1185">Reference proteome</keyword>
<sequence>MESQMPFILQNGVNSIIGLQGLNPLGTISGIGTTELPNTRGRGKLAREEALLEAKVVQIIVAGDPQTLKPNTGRSVAVGDHHICVAFRDDTNSGYRIWEWHGHILMFDYENGYIPEFIYGNFYQLLPKNVDGFGNVVNGVGLSGAITNREKAMSVVHRNGQK</sequence>
<dbReference type="EMBL" id="JABFUD020000015">
    <property type="protein sequence ID" value="KAI5069808.1"/>
    <property type="molecule type" value="Genomic_DNA"/>
</dbReference>
<accession>A0A9D4UKW8</accession>
<dbReference type="OrthoDB" id="1904011at2759"/>
<protein>
    <submittedName>
        <fullName evidence="3">Uncharacterized protein</fullName>
    </submittedName>
</protein>
<reference evidence="3" key="1">
    <citation type="submission" date="2021-01" db="EMBL/GenBank/DDBJ databases">
        <title>Adiantum capillus-veneris genome.</title>
        <authorList>
            <person name="Fang Y."/>
            <person name="Liao Q."/>
        </authorList>
    </citation>
    <scope>NUCLEOTIDE SEQUENCE</scope>
    <source>
        <strain evidence="3">H3</strain>
        <tissue evidence="3">Leaf</tissue>
    </source>
</reference>
<evidence type="ECO:0000313" key="4">
    <source>
        <dbReference type="Proteomes" id="UP000886520"/>
    </source>
</evidence>